<gene>
    <name evidence="2" type="ORF">KP79_PYT08973</name>
</gene>
<keyword evidence="1" id="KW-1133">Transmembrane helix</keyword>
<accession>A0A210PQ74</accession>
<keyword evidence="1" id="KW-0812">Transmembrane</keyword>
<dbReference type="EMBL" id="NEDP02005561">
    <property type="protein sequence ID" value="OWF38596.1"/>
    <property type="molecule type" value="Genomic_DNA"/>
</dbReference>
<dbReference type="OrthoDB" id="7390288at2759"/>
<evidence type="ECO:0008006" key="4">
    <source>
        <dbReference type="Google" id="ProtNLM"/>
    </source>
</evidence>
<organism evidence="2 3">
    <name type="scientific">Mizuhopecten yessoensis</name>
    <name type="common">Japanese scallop</name>
    <name type="synonym">Patinopecten yessoensis</name>
    <dbReference type="NCBI Taxonomy" id="6573"/>
    <lineage>
        <taxon>Eukaryota</taxon>
        <taxon>Metazoa</taxon>
        <taxon>Spiralia</taxon>
        <taxon>Lophotrochozoa</taxon>
        <taxon>Mollusca</taxon>
        <taxon>Bivalvia</taxon>
        <taxon>Autobranchia</taxon>
        <taxon>Pteriomorphia</taxon>
        <taxon>Pectinida</taxon>
        <taxon>Pectinoidea</taxon>
        <taxon>Pectinidae</taxon>
        <taxon>Mizuhopecten</taxon>
    </lineage>
</organism>
<reference evidence="2 3" key="1">
    <citation type="journal article" date="2017" name="Nat. Ecol. Evol.">
        <title>Scallop genome provides insights into evolution of bilaterian karyotype and development.</title>
        <authorList>
            <person name="Wang S."/>
            <person name="Zhang J."/>
            <person name="Jiao W."/>
            <person name="Li J."/>
            <person name="Xun X."/>
            <person name="Sun Y."/>
            <person name="Guo X."/>
            <person name="Huan P."/>
            <person name="Dong B."/>
            <person name="Zhang L."/>
            <person name="Hu X."/>
            <person name="Sun X."/>
            <person name="Wang J."/>
            <person name="Zhao C."/>
            <person name="Wang Y."/>
            <person name="Wang D."/>
            <person name="Huang X."/>
            <person name="Wang R."/>
            <person name="Lv J."/>
            <person name="Li Y."/>
            <person name="Zhang Z."/>
            <person name="Liu B."/>
            <person name="Lu W."/>
            <person name="Hui Y."/>
            <person name="Liang J."/>
            <person name="Zhou Z."/>
            <person name="Hou R."/>
            <person name="Li X."/>
            <person name="Liu Y."/>
            <person name="Li H."/>
            <person name="Ning X."/>
            <person name="Lin Y."/>
            <person name="Zhao L."/>
            <person name="Xing Q."/>
            <person name="Dou J."/>
            <person name="Li Y."/>
            <person name="Mao J."/>
            <person name="Guo H."/>
            <person name="Dou H."/>
            <person name="Li T."/>
            <person name="Mu C."/>
            <person name="Jiang W."/>
            <person name="Fu Q."/>
            <person name="Fu X."/>
            <person name="Miao Y."/>
            <person name="Liu J."/>
            <person name="Yu Q."/>
            <person name="Li R."/>
            <person name="Liao H."/>
            <person name="Li X."/>
            <person name="Kong Y."/>
            <person name="Jiang Z."/>
            <person name="Chourrout D."/>
            <person name="Li R."/>
            <person name="Bao Z."/>
        </authorList>
    </citation>
    <scope>NUCLEOTIDE SEQUENCE [LARGE SCALE GENOMIC DNA]</scope>
    <source>
        <strain evidence="2 3">PY_sf001</strain>
    </source>
</reference>
<name>A0A210PQ74_MIZYE</name>
<comment type="caution">
    <text evidence="2">The sequence shown here is derived from an EMBL/GenBank/DDBJ whole genome shotgun (WGS) entry which is preliminary data.</text>
</comment>
<keyword evidence="1" id="KW-0472">Membrane</keyword>
<evidence type="ECO:0000313" key="3">
    <source>
        <dbReference type="Proteomes" id="UP000242188"/>
    </source>
</evidence>
<keyword evidence="3" id="KW-1185">Reference proteome</keyword>
<dbReference type="Proteomes" id="UP000242188">
    <property type="component" value="Unassembled WGS sequence"/>
</dbReference>
<dbReference type="AlphaFoldDB" id="A0A210PQ74"/>
<evidence type="ECO:0000313" key="2">
    <source>
        <dbReference type="EMBL" id="OWF38596.1"/>
    </source>
</evidence>
<protein>
    <recommendedName>
        <fullName evidence="4">ShKT domain-containing protein</fullName>
    </recommendedName>
</protein>
<feature type="transmembrane region" description="Helical" evidence="1">
    <location>
        <begin position="17"/>
        <end position="38"/>
    </location>
</feature>
<evidence type="ECO:0000256" key="1">
    <source>
        <dbReference type="SAM" id="Phobius"/>
    </source>
</evidence>
<proteinExistence type="predicted"/>
<sequence length="180" mass="19612">MAGDIRKTKLLPKVHSVVISILIFVFCQNNLSFVFGVVEITSKEKLTGECVDYNGNTMADLDETTISLGSCDTKICHKKTSGNYFVSLSCHPYLPDLDNGNCQVVEDTGALFPNCCPTVTCGTGTAPSTVDPTSCYDLHSTKTCDIWSNLTNHCTDYTEYGIQNYTSVYCRHTCGICSVG</sequence>